<evidence type="ECO:0000313" key="3">
    <source>
        <dbReference type="EMBL" id="SDF43736.1"/>
    </source>
</evidence>
<sequence>MTGDNPFGRPEPEPEPEPGPEPGPGPEAGPGPGPEDRAGQEAGPSLTAELLREFLAAGSDALARLASDEGAVDDFGFDPDLTDELILPLLRPLYEKYFRVEVEGLEHVPADGGALVVANHSGTLPLDALMLQVALRDDHPAHRRLRLLAADLVFELPLVRDIARKAGHVRACRAHATRLLQAGELVGVMPEGYKGLGKPYEERYRLRRFGRGGFAAVALRTGRPLVPCAIVGAEETYPMIGESRTLARMLNLPYFPITPTFPLLGVLGLVPLPSKWTIRFGAPITVDGFPEGAAEDPRTVEKLAREVKDTIQHSLNELLAERQSPFG</sequence>
<dbReference type="InterPro" id="IPR016676">
    <property type="entry name" value="P_lipid/glycerol_AcTrfase_prd"/>
</dbReference>
<proteinExistence type="predicted"/>
<evidence type="ECO:0000313" key="4">
    <source>
        <dbReference type="Proteomes" id="UP000198614"/>
    </source>
</evidence>
<dbReference type="Pfam" id="PF01553">
    <property type="entry name" value="Acyltransferase"/>
    <property type="match status" value="1"/>
</dbReference>
<dbReference type="PANTHER" id="PTHR22753:SF14">
    <property type="entry name" value="MONOACYLGLYCEROL_DIACYLGLYCEROL O-ACYLTRANSFERASE"/>
    <property type="match status" value="1"/>
</dbReference>
<gene>
    <name evidence="3" type="ORF">SAMN05216260_10874</name>
</gene>
<dbReference type="GO" id="GO:0016746">
    <property type="term" value="F:acyltransferase activity"/>
    <property type="evidence" value="ECO:0007669"/>
    <property type="project" value="UniProtKB-KW"/>
</dbReference>
<evidence type="ECO:0000256" key="1">
    <source>
        <dbReference type="SAM" id="MobiDB-lite"/>
    </source>
</evidence>
<reference evidence="3 4" key="1">
    <citation type="submission" date="2016-10" db="EMBL/GenBank/DDBJ databases">
        <authorList>
            <person name="de Groot N.N."/>
        </authorList>
    </citation>
    <scope>NUCLEOTIDE SEQUENCE [LARGE SCALE GENOMIC DNA]</scope>
    <source>
        <strain evidence="3 4">CGMCC 4.1859</strain>
    </source>
</reference>
<dbReference type="SUPFAM" id="SSF69593">
    <property type="entry name" value="Glycerol-3-phosphate (1)-acyltransferase"/>
    <property type="match status" value="1"/>
</dbReference>
<keyword evidence="3" id="KW-0808">Transferase</keyword>
<dbReference type="PANTHER" id="PTHR22753">
    <property type="entry name" value="TRANSMEMBRANE PROTEIN 68"/>
    <property type="match status" value="1"/>
</dbReference>
<accession>A0A1G7L308</accession>
<feature type="compositionally biased region" description="Pro residues" evidence="1">
    <location>
        <begin position="19"/>
        <end position="33"/>
    </location>
</feature>
<keyword evidence="3" id="KW-0012">Acyltransferase</keyword>
<dbReference type="SMART" id="SM00563">
    <property type="entry name" value="PlsC"/>
    <property type="match status" value="1"/>
</dbReference>
<name>A0A1G7L308_9ACTN</name>
<feature type="domain" description="Phospholipid/glycerol acyltransferase" evidence="2">
    <location>
        <begin position="114"/>
        <end position="233"/>
    </location>
</feature>
<dbReference type="EMBL" id="FNAX01000008">
    <property type="protein sequence ID" value="SDF43736.1"/>
    <property type="molecule type" value="Genomic_DNA"/>
</dbReference>
<dbReference type="CDD" id="cd07987">
    <property type="entry name" value="LPLAT_MGAT-like"/>
    <property type="match status" value="1"/>
</dbReference>
<dbReference type="AlphaFoldDB" id="A0A1G7L308"/>
<dbReference type="GO" id="GO:0016020">
    <property type="term" value="C:membrane"/>
    <property type="evidence" value="ECO:0007669"/>
    <property type="project" value="TreeGrafter"/>
</dbReference>
<dbReference type="PIRSF" id="PIRSF016753">
    <property type="entry name" value="P_lipid/glycerol_ac_tran_prd"/>
    <property type="match status" value="1"/>
</dbReference>
<dbReference type="InterPro" id="IPR002123">
    <property type="entry name" value="Plipid/glycerol_acylTrfase"/>
</dbReference>
<feature type="region of interest" description="Disordered" evidence="1">
    <location>
        <begin position="1"/>
        <end position="43"/>
    </location>
</feature>
<dbReference type="Proteomes" id="UP000198614">
    <property type="component" value="Unassembled WGS sequence"/>
</dbReference>
<protein>
    <submittedName>
        <fullName evidence="3">1-acyl-sn-glycerol-3-phosphate acyltransferase</fullName>
    </submittedName>
</protein>
<evidence type="ECO:0000259" key="2">
    <source>
        <dbReference type="SMART" id="SM00563"/>
    </source>
</evidence>
<organism evidence="3 4">
    <name type="scientific">Streptomyces griseoaurantiacus</name>
    <dbReference type="NCBI Taxonomy" id="68213"/>
    <lineage>
        <taxon>Bacteria</taxon>
        <taxon>Bacillati</taxon>
        <taxon>Actinomycetota</taxon>
        <taxon>Actinomycetes</taxon>
        <taxon>Kitasatosporales</taxon>
        <taxon>Streptomycetaceae</taxon>
        <taxon>Streptomyces</taxon>
        <taxon>Streptomyces aurantiacus group</taxon>
    </lineage>
</organism>